<dbReference type="EMBL" id="JAPDFR010000008">
    <property type="protein sequence ID" value="KAK0384079.1"/>
    <property type="molecule type" value="Genomic_DNA"/>
</dbReference>
<protein>
    <recommendedName>
        <fullName evidence="3">DUF1479-domain-containing protein</fullName>
    </recommendedName>
</protein>
<evidence type="ECO:0008006" key="3">
    <source>
        <dbReference type="Google" id="ProtNLM"/>
    </source>
</evidence>
<dbReference type="Pfam" id="PF07350">
    <property type="entry name" value="Gig2-like"/>
    <property type="match status" value="1"/>
</dbReference>
<dbReference type="SUPFAM" id="SSF51197">
    <property type="entry name" value="Clavaminate synthase-like"/>
    <property type="match status" value="1"/>
</dbReference>
<dbReference type="Gene3D" id="2.60.120.330">
    <property type="entry name" value="B-lactam Antibiotic, Isopenicillin N Synthase, Chain"/>
    <property type="match status" value="1"/>
</dbReference>
<dbReference type="PANTHER" id="PTHR30613">
    <property type="entry name" value="UNCHARACTERIZED PROTEIN YBIU-RELATED"/>
    <property type="match status" value="1"/>
</dbReference>
<sequence length="497" mass="55332">MALGTPSRYRVMAPLSKAESPLPLPARFSQIKNDLIRGRHAEVQASWSRLLIALRDEIDEIAATGSSVIPSIDYSDLNNRALMDEFTAQLRRRGAAVIRAVVDPEDARQWKIDAKAYLADITSSLGSPASRDHHLHAVYWSPAQIKGRVHPSVLATQRLLMNSLWHNNSEPARNSNGISAYLGRSSSDSTLLSTNYPISYADRLRIRIPGDAAFYRNAHVDGGSVERWEPDGYGLANTYARIWEGRWEEYDPWDSGARLKVTSDLYNGTGTCSTFRMFQGWLSLSDIPPDDGTLLLCPSIKLSTAYFLLRPFFSPIHDCPSHADYLLPSNWVLDDPPTSIIHGARPSYTQELNDILHPHLDLSRSLVQVPRLSPGDYVVWHCDAVYAIDGYQRDELDGATVMYIPACPLTQTNALYLARQRKAFLLGQPSPDFGAGRGESTHLSRPGVQEVHAAGGEDGLKAMGLMPWEEDEAVTESEAEVVEMANRILFPDRYEMP</sequence>
<gene>
    <name evidence="1" type="ORF">NLU13_8168</name>
</gene>
<organism evidence="1 2">
    <name type="scientific">Sarocladium strictum</name>
    <name type="common">Black bundle disease fungus</name>
    <name type="synonym">Acremonium strictum</name>
    <dbReference type="NCBI Taxonomy" id="5046"/>
    <lineage>
        <taxon>Eukaryota</taxon>
        <taxon>Fungi</taxon>
        <taxon>Dikarya</taxon>
        <taxon>Ascomycota</taxon>
        <taxon>Pezizomycotina</taxon>
        <taxon>Sordariomycetes</taxon>
        <taxon>Hypocreomycetidae</taxon>
        <taxon>Hypocreales</taxon>
        <taxon>Sarocladiaceae</taxon>
        <taxon>Sarocladium</taxon>
    </lineage>
</organism>
<name>A0AA39L4Y3_SARSR</name>
<reference evidence="1" key="1">
    <citation type="submission" date="2022-10" db="EMBL/GenBank/DDBJ databases">
        <title>Determination and structural analysis of whole genome sequence of Sarocladium strictum F4-1.</title>
        <authorList>
            <person name="Hu L."/>
            <person name="Jiang Y."/>
        </authorList>
    </citation>
    <scope>NUCLEOTIDE SEQUENCE</scope>
    <source>
        <strain evidence="1">F4-1</strain>
    </source>
</reference>
<dbReference type="InterPro" id="IPR027443">
    <property type="entry name" value="IPNS-like_sf"/>
</dbReference>
<comment type="caution">
    <text evidence="1">The sequence shown here is derived from an EMBL/GenBank/DDBJ whole genome shotgun (WGS) entry which is preliminary data.</text>
</comment>
<keyword evidence="2" id="KW-1185">Reference proteome</keyword>
<evidence type="ECO:0000313" key="1">
    <source>
        <dbReference type="EMBL" id="KAK0384079.1"/>
    </source>
</evidence>
<dbReference type="Proteomes" id="UP001175261">
    <property type="component" value="Unassembled WGS sequence"/>
</dbReference>
<dbReference type="AlphaFoldDB" id="A0AA39L4Y3"/>
<evidence type="ECO:0000313" key="2">
    <source>
        <dbReference type="Proteomes" id="UP001175261"/>
    </source>
</evidence>
<dbReference type="PANTHER" id="PTHR30613:SF1">
    <property type="entry name" value="DUF1479 DOMAIN PROTEIN (AFU_ORTHOLOGUE AFUA_5G09280)"/>
    <property type="match status" value="1"/>
</dbReference>
<dbReference type="InterPro" id="IPR010856">
    <property type="entry name" value="Gig2-like"/>
</dbReference>
<proteinExistence type="predicted"/>
<accession>A0AA39L4Y3</accession>